<name>A0ABQ1GX36_9GAMM</name>
<comment type="caution">
    <text evidence="1">The sequence shown here is derived from an EMBL/GenBank/DDBJ whole genome shotgun (WGS) entry which is preliminary data.</text>
</comment>
<evidence type="ECO:0000313" key="2">
    <source>
        <dbReference type="Proteomes" id="UP000620046"/>
    </source>
</evidence>
<proteinExistence type="predicted"/>
<organism evidence="1 2">
    <name type="scientific">Dyella nitratireducens</name>
    <dbReference type="NCBI Taxonomy" id="1849580"/>
    <lineage>
        <taxon>Bacteria</taxon>
        <taxon>Pseudomonadati</taxon>
        <taxon>Pseudomonadota</taxon>
        <taxon>Gammaproteobacteria</taxon>
        <taxon>Lysobacterales</taxon>
        <taxon>Rhodanobacteraceae</taxon>
        <taxon>Dyella</taxon>
    </lineage>
</organism>
<sequence length="65" mass="7438">MNTIDWPEVNCLIEALEMLVSKHRSILADTSIDEDTRSDHANDLAYVEILLHKYQQVRDQVAAAQ</sequence>
<protein>
    <submittedName>
        <fullName evidence="1">Uncharacterized protein</fullName>
    </submittedName>
</protein>
<dbReference type="RefSeq" id="WP_188798382.1">
    <property type="nucleotide sequence ID" value="NZ_BMJA01000007.1"/>
</dbReference>
<keyword evidence="2" id="KW-1185">Reference proteome</keyword>
<gene>
    <name evidence="1" type="ORF">GCM10010981_46640</name>
</gene>
<accession>A0ABQ1GX36</accession>
<dbReference type="EMBL" id="BMJA01000007">
    <property type="protein sequence ID" value="GGA51881.1"/>
    <property type="molecule type" value="Genomic_DNA"/>
</dbReference>
<dbReference type="Proteomes" id="UP000620046">
    <property type="component" value="Unassembled WGS sequence"/>
</dbReference>
<evidence type="ECO:0000313" key="1">
    <source>
        <dbReference type="EMBL" id="GGA51881.1"/>
    </source>
</evidence>
<reference evidence="2" key="1">
    <citation type="journal article" date="2019" name="Int. J. Syst. Evol. Microbiol.">
        <title>The Global Catalogue of Microorganisms (GCM) 10K type strain sequencing project: providing services to taxonomists for standard genome sequencing and annotation.</title>
        <authorList>
            <consortium name="The Broad Institute Genomics Platform"/>
            <consortium name="The Broad Institute Genome Sequencing Center for Infectious Disease"/>
            <person name="Wu L."/>
            <person name="Ma J."/>
        </authorList>
    </citation>
    <scope>NUCLEOTIDE SEQUENCE [LARGE SCALE GENOMIC DNA]</scope>
    <source>
        <strain evidence="2">CGMCC 1.15439</strain>
    </source>
</reference>